<gene>
    <name evidence="1" type="ORF">P0Y49_13785</name>
</gene>
<evidence type="ECO:0000313" key="1">
    <source>
        <dbReference type="EMBL" id="WEK17870.1"/>
    </source>
</evidence>
<sequence length="421" mass="49622">MIGEFSHLNAFLLLSTELTKSCCRDRKYPEGEIALRLVWDEFLVDIDKRITEQDAHSKLAVFIKIAQNNLVDFLDHLYNLNAKCSPCTERCRLEIKDFIAEIATEVAHILESFSTRFSEYFDINGLLPLWIVYKNKKASAFQNRIIHNLELRKVDPELIHILNEYLSCLHTPGDFKMKNWRQYFYLESLSDDLIYFTELSASEDDTLKLIKILIGYNFNPLPFYEYMLEFSAKLISSDMPYEEQEMELLVLLKTIENIRPERKMGYILDAPEILESVSSFITRELGIVAKMKSVLMPYPVNGANGRNSNYYFEVTTTIEELFFLIRVMLEVRFIKTKFKSNLYSFVARHIRTDRTKNPSTQYMRNVFGTNKEVPVRIVRKIRAWLMSMINYIDTNFGGQTKLWFLAILNYSFIFRVVFKYE</sequence>
<dbReference type="Proteomes" id="UP001214530">
    <property type="component" value="Chromosome"/>
</dbReference>
<proteinExistence type="predicted"/>
<evidence type="ECO:0000313" key="2">
    <source>
        <dbReference type="Proteomes" id="UP001214530"/>
    </source>
</evidence>
<accession>A0AAJ5W5C0</accession>
<name>A0AAJ5W5C0_9SPHI</name>
<protein>
    <submittedName>
        <fullName evidence="1">Uncharacterized protein</fullName>
    </submittedName>
</protein>
<reference evidence="1" key="1">
    <citation type="submission" date="2023-03" db="EMBL/GenBank/DDBJ databases">
        <title>Andean soil-derived lignocellulolytic bacterial consortium as a source of novel taxa and putative plastic-active enzymes.</title>
        <authorList>
            <person name="Diaz-Garcia L."/>
            <person name="Chuvochina M."/>
            <person name="Feuerriegel G."/>
            <person name="Bunk B."/>
            <person name="Sproer C."/>
            <person name="Streit W.R."/>
            <person name="Rodriguez L.M."/>
            <person name="Overmann J."/>
            <person name="Jimenez D.J."/>
        </authorList>
    </citation>
    <scope>NUCLEOTIDE SEQUENCE</scope>
    <source>
        <strain evidence="1">MAG 3858</strain>
    </source>
</reference>
<dbReference type="EMBL" id="CP119313">
    <property type="protein sequence ID" value="WEK17870.1"/>
    <property type="molecule type" value="Genomic_DNA"/>
</dbReference>
<organism evidence="1 2">
    <name type="scientific">Candidatus Pedobacter colombiensis</name>
    <dbReference type="NCBI Taxonomy" id="3121371"/>
    <lineage>
        <taxon>Bacteria</taxon>
        <taxon>Pseudomonadati</taxon>
        <taxon>Bacteroidota</taxon>
        <taxon>Sphingobacteriia</taxon>
        <taxon>Sphingobacteriales</taxon>
        <taxon>Sphingobacteriaceae</taxon>
        <taxon>Pedobacter</taxon>
    </lineage>
</organism>
<dbReference type="AlphaFoldDB" id="A0AAJ5W5C0"/>